<dbReference type="EMBL" id="DVHC01000040">
    <property type="protein sequence ID" value="HIR59170.1"/>
    <property type="molecule type" value="Genomic_DNA"/>
</dbReference>
<feature type="transmembrane region" description="Helical" evidence="1">
    <location>
        <begin position="141"/>
        <end position="159"/>
    </location>
</feature>
<feature type="transmembrane region" description="Helical" evidence="1">
    <location>
        <begin position="90"/>
        <end position="108"/>
    </location>
</feature>
<gene>
    <name evidence="2" type="ORF">IAB38_03885</name>
</gene>
<accession>A0A9D1J3C6</accession>
<keyword evidence="1" id="KW-0812">Transmembrane</keyword>
<keyword evidence="1" id="KW-0472">Membrane</keyword>
<proteinExistence type="predicted"/>
<feature type="transmembrane region" description="Helical" evidence="1">
    <location>
        <begin position="9"/>
        <end position="25"/>
    </location>
</feature>
<organism evidence="2 3">
    <name type="scientific">Candidatus Onthousia excrementipullorum</name>
    <dbReference type="NCBI Taxonomy" id="2840884"/>
    <lineage>
        <taxon>Bacteria</taxon>
        <taxon>Bacillati</taxon>
        <taxon>Bacillota</taxon>
        <taxon>Bacilli</taxon>
        <taxon>Candidatus Onthousia</taxon>
    </lineage>
</organism>
<sequence>MMKLVSKNISYILIIVLSFILHYLFKDSSYYFYVKYITTFRAIDIMYSIIFSFLFFKVYLDKYYYYVLNRNSIITRLGKKKYLFYISKKILTNTIFLFIINLIIDFIFTNALEFKLLLSNIIITMIIMIILPKKREYNNELLIIIGIVLLIKLIIYKIII</sequence>
<feature type="transmembrane region" description="Helical" evidence="1">
    <location>
        <begin position="45"/>
        <end position="69"/>
    </location>
</feature>
<evidence type="ECO:0000313" key="2">
    <source>
        <dbReference type="EMBL" id="HIR59170.1"/>
    </source>
</evidence>
<evidence type="ECO:0000313" key="3">
    <source>
        <dbReference type="Proteomes" id="UP000824232"/>
    </source>
</evidence>
<comment type="caution">
    <text evidence="2">The sequence shown here is derived from an EMBL/GenBank/DDBJ whole genome shotgun (WGS) entry which is preliminary data.</text>
</comment>
<evidence type="ECO:0000256" key="1">
    <source>
        <dbReference type="SAM" id="Phobius"/>
    </source>
</evidence>
<name>A0A9D1J3C6_9FIRM</name>
<feature type="transmembrane region" description="Helical" evidence="1">
    <location>
        <begin position="114"/>
        <end position="132"/>
    </location>
</feature>
<reference evidence="2" key="2">
    <citation type="journal article" date="2021" name="PeerJ">
        <title>Extensive microbial diversity within the chicken gut microbiome revealed by metagenomics and culture.</title>
        <authorList>
            <person name="Gilroy R."/>
            <person name="Ravi A."/>
            <person name="Getino M."/>
            <person name="Pursley I."/>
            <person name="Horton D.L."/>
            <person name="Alikhan N.F."/>
            <person name="Baker D."/>
            <person name="Gharbi K."/>
            <person name="Hall N."/>
            <person name="Watson M."/>
            <person name="Adriaenssens E.M."/>
            <person name="Foster-Nyarko E."/>
            <person name="Jarju S."/>
            <person name="Secka A."/>
            <person name="Antonio M."/>
            <person name="Oren A."/>
            <person name="Chaudhuri R.R."/>
            <person name="La Ragione R."/>
            <person name="Hildebrand F."/>
            <person name="Pallen M.J."/>
        </authorList>
    </citation>
    <scope>NUCLEOTIDE SEQUENCE</scope>
    <source>
        <strain evidence="2">CHK184-20233</strain>
    </source>
</reference>
<dbReference type="Proteomes" id="UP000824232">
    <property type="component" value="Unassembled WGS sequence"/>
</dbReference>
<reference evidence="2" key="1">
    <citation type="submission" date="2020-10" db="EMBL/GenBank/DDBJ databases">
        <authorList>
            <person name="Gilroy R."/>
        </authorList>
    </citation>
    <scope>NUCLEOTIDE SEQUENCE</scope>
    <source>
        <strain evidence="2">CHK184-20233</strain>
    </source>
</reference>
<protein>
    <submittedName>
        <fullName evidence="2">Uncharacterized protein</fullName>
    </submittedName>
</protein>
<keyword evidence="1" id="KW-1133">Transmembrane helix</keyword>
<dbReference type="AlphaFoldDB" id="A0A9D1J3C6"/>